<reference evidence="1" key="1">
    <citation type="journal article" date="2014" name="Front. Microbiol.">
        <title>High frequency of phylogenetically diverse reductive dehalogenase-homologous genes in deep subseafloor sedimentary metagenomes.</title>
        <authorList>
            <person name="Kawai M."/>
            <person name="Futagami T."/>
            <person name="Toyoda A."/>
            <person name="Takaki Y."/>
            <person name="Nishi S."/>
            <person name="Hori S."/>
            <person name="Arai W."/>
            <person name="Tsubouchi T."/>
            <person name="Morono Y."/>
            <person name="Uchiyama I."/>
            <person name="Ito T."/>
            <person name="Fujiyama A."/>
            <person name="Inagaki F."/>
            <person name="Takami H."/>
        </authorList>
    </citation>
    <scope>NUCLEOTIDE SEQUENCE</scope>
    <source>
        <strain evidence="1">Expedition CK06-06</strain>
    </source>
</reference>
<dbReference type="EMBL" id="BARW01034080">
    <property type="protein sequence ID" value="GAJ03322.1"/>
    <property type="molecule type" value="Genomic_DNA"/>
</dbReference>
<sequence length="74" mass="8588">MLTKDEYNHIVRNRAALKDQIKDAKELGLHHKELAEGHKADFDRLKEEMSLYTNFLKDAIEEYLKAHPPEEPGG</sequence>
<name>X1UIC1_9ZZZZ</name>
<dbReference type="AlphaFoldDB" id="X1UIC1"/>
<evidence type="ECO:0000313" key="1">
    <source>
        <dbReference type="EMBL" id="GAJ03322.1"/>
    </source>
</evidence>
<gene>
    <name evidence="1" type="ORF">S12H4_53514</name>
</gene>
<protein>
    <submittedName>
        <fullName evidence="1">Uncharacterized protein</fullName>
    </submittedName>
</protein>
<accession>X1UIC1</accession>
<comment type="caution">
    <text evidence="1">The sequence shown here is derived from an EMBL/GenBank/DDBJ whole genome shotgun (WGS) entry which is preliminary data.</text>
</comment>
<proteinExistence type="predicted"/>
<organism evidence="1">
    <name type="scientific">marine sediment metagenome</name>
    <dbReference type="NCBI Taxonomy" id="412755"/>
    <lineage>
        <taxon>unclassified sequences</taxon>
        <taxon>metagenomes</taxon>
        <taxon>ecological metagenomes</taxon>
    </lineage>
</organism>